<protein>
    <submittedName>
        <fullName evidence="5">Phosphoserine phosphatase</fullName>
    </submittedName>
</protein>
<keyword evidence="4" id="KW-0460">Magnesium</keyword>
<dbReference type="SUPFAM" id="SSF56784">
    <property type="entry name" value="HAD-like"/>
    <property type="match status" value="1"/>
</dbReference>
<name>A0A2A9DN49_9CORY</name>
<dbReference type="NCBIfam" id="TIGR01488">
    <property type="entry name" value="HAD-SF-IB"/>
    <property type="match status" value="1"/>
</dbReference>
<evidence type="ECO:0000313" key="6">
    <source>
        <dbReference type="Proteomes" id="UP000221653"/>
    </source>
</evidence>
<keyword evidence="3" id="KW-0378">Hydrolase</keyword>
<accession>A0A2A9DN49</accession>
<evidence type="ECO:0000256" key="4">
    <source>
        <dbReference type="ARBA" id="ARBA00022842"/>
    </source>
</evidence>
<reference evidence="5 6" key="1">
    <citation type="submission" date="2017-10" db="EMBL/GenBank/DDBJ databases">
        <title>Sequencing the genomes of 1000 actinobacteria strains.</title>
        <authorList>
            <person name="Klenk H.-P."/>
        </authorList>
    </citation>
    <scope>NUCLEOTIDE SEQUENCE [LARGE SCALE GENOMIC DNA]</scope>
    <source>
        <strain evidence="5 6">DSM 20688</strain>
    </source>
</reference>
<dbReference type="InterPro" id="IPR036412">
    <property type="entry name" value="HAD-like_sf"/>
</dbReference>
<sequence>MLGALTNNLVRIVGDVANDFLNTPEEFLSGWTPSRATLRNFIETKGLPPQGDAAQRAAAKAALKAASPPPNRDHGAAAFFDIDNTVIRGSSLIEFGLGLAKRRYFKASEVGPMLWKQLKYKFTGSEDADHVEEGRNQALEFIKGRSEAELVALCEEIVENSMQYQAFAGTLQLAQEHLDAGQEVWLVSATPVQLADILARRFGFTGALGTVPEVVDGIFTGRLEGDILHGPGKRHAVKALAKHQEFDLERCTAYSDSINDLPMLTMVGNPVAVNPDAKLKKEAEARGWPIKDYRSVRTAVKKWGIPGLATAALTLAGMRARRRRTK</sequence>
<comment type="caution">
    <text evidence="5">The sequence shown here is derived from an EMBL/GenBank/DDBJ whole genome shotgun (WGS) entry which is preliminary data.</text>
</comment>
<organism evidence="5 6">
    <name type="scientific">Corynebacterium renale</name>
    <dbReference type="NCBI Taxonomy" id="1724"/>
    <lineage>
        <taxon>Bacteria</taxon>
        <taxon>Bacillati</taxon>
        <taxon>Actinomycetota</taxon>
        <taxon>Actinomycetes</taxon>
        <taxon>Mycobacteriales</taxon>
        <taxon>Corynebacteriaceae</taxon>
        <taxon>Corynebacterium</taxon>
    </lineage>
</organism>
<keyword evidence="6" id="KW-1185">Reference proteome</keyword>
<proteinExistence type="inferred from homology"/>
<dbReference type="EMBL" id="PDJF01000001">
    <property type="protein sequence ID" value="PFG27330.1"/>
    <property type="molecule type" value="Genomic_DNA"/>
</dbReference>
<dbReference type="FunFam" id="3.40.50.1000:FF:000025">
    <property type="entry name" value="HAD hydrolase, family IB"/>
    <property type="match status" value="1"/>
</dbReference>
<dbReference type="InterPro" id="IPR023214">
    <property type="entry name" value="HAD_sf"/>
</dbReference>
<evidence type="ECO:0000256" key="3">
    <source>
        <dbReference type="ARBA" id="ARBA00022801"/>
    </source>
</evidence>
<dbReference type="PANTHER" id="PTHR43344:SF15">
    <property type="entry name" value="PHOSPHOSERINE PHOSPHATASE SERB1"/>
    <property type="match status" value="1"/>
</dbReference>
<dbReference type="Pfam" id="PF12710">
    <property type="entry name" value="HAD"/>
    <property type="match status" value="1"/>
</dbReference>
<dbReference type="AlphaFoldDB" id="A0A2A9DN49"/>
<dbReference type="GO" id="GO:0046872">
    <property type="term" value="F:metal ion binding"/>
    <property type="evidence" value="ECO:0007669"/>
    <property type="project" value="UniProtKB-KW"/>
</dbReference>
<evidence type="ECO:0000256" key="2">
    <source>
        <dbReference type="ARBA" id="ARBA00022723"/>
    </source>
</evidence>
<evidence type="ECO:0000313" key="5">
    <source>
        <dbReference type="EMBL" id="PFG27330.1"/>
    </source>
</evidence>
<dbReference type="OrthoDB" id="25607at2"/>
<keyword evidence="2" id="KW-0479">Metal-binding</keyword>
<dbReference type="InterPro" id="IPR050582">
    <property type="entry name" value="HAD-like_SerB"/>
</dbReference>
<dbReference type="PANTHER" id="PTHR43344">
    <property type="entry name" value="PHOSPHOSERINE PHOSPHATASE"/>
    <property type="match status" value="1"/>
</dbReference>
<dbReference type="Gene3D" id="1.20.1440.100">
    <property type="entry name" value="SG protein - dephosphorylation function"/>
    <property type="match status" value="1"/>
</dbReference>
<dbReference type="NCBIfam" id="TIGR01490">
    <property type="entry name" value="HAD-SF-IB-hyp1"/>
    <property type="match status" value="1"/>
</dbReference>
<gene>
    <name evidence="5" type="ORF">ATK06_0385</name>
</gene>
<dbReference type="CDD" id="cd02612">
    <property type="entry name" value="HAD_PGPPase"/>
    <property type="match status" value="1"/>
</dbReference>
<dbReference type="InterPro" id="IPR006385">
    <property type="entry name" value="HAD_hydro_SerB1"/>
</dbReference>
<evidence type="ECO:0000256" key="1">
    <source>
        <dbReference type="ARBA" id="ARBA00009184"/>
    </source>
</evidence>
<dbReference type="Gene3D" id="3.40.50.1000">
    <property type="entry name" value="HAD superfamily/HAD-like"/>
    <property type="match status" value="1"/>
</dbReference>
<comment type="similarity">
    <text evidence="1">Belongs to the HAD-like hydrolase superfamily. SerB family.</text>
</comment>
<dbReference type="Proteomes" id="UP000221653">
    <property type="component" value="Unassembled WGS sequence"/>
</dbReference>
<dbReference type="GO" id="GO:0016787">
    <property type="term" value="F:hydrolase activity"/>
    <property type="evidence" value="ECO:0007669"/>
    <property type="project" value="UniProtKB-KW"/>
</dbReference>
<dbReference type="STRING" id="1724.GCA_001044175_00848"/>